<evidence type="ECO:0000313" key="11">
    <source>
        <dbReference type="EMBL" id="OAY41876.1"/>
    </source>
</evidence>
<comment type="subcellular location">
    <subcellularLocation>
        <location evidence="8">Nucleus</location>
    </subcellularLocation>
</comment>
<evidence type="ECO:0000313" key="12">
    <source>
        <dbReference type="Proteomes" id="UP000091857"/>
    </source>
</evidence>
<dbReference type="PANTHER" id="PTHR31089">
    <property type="entry name" value="CYCLIC DOF FACTOR 2"/>
    <property type="match status" value="1"/>
</dbReference>
<comment type="caution">
    <text evidence="11">The sequence shown here is derived from an EMBL/GenBank/DDBJ whole genome shotgun (WGS) entry which is preliminary data.</text>
</comment>
<feature type="compositionally biased region" description="Low complexity" evidence="9">
    <location>
        <begin position="381"/>
        <end position="402"/>
    </location>
</feature>
<feature type="compositionally biased region" description="Basic and acidic residues" evidence="9">
    <location>
        <begin position="465"/>
        <end position="475"/>
    </location>
</feature>
<feature type="compositionally biased region" description="Basic and acidic residues" evidence="9">
    <location>
        <begin position="42"/>
        <end position="59"/>
    </location>
</feature>
<feature type="compositionally biased region" description="Polar residues" evidence="9">
    <location>
        <begin position="71"/>
        <end position="81"/>
    </location>
</feature>
<keyword evidence="4" id="KW-0805">Transcription regulation</keyword>
<keyword evidence="12" id="KW-1185">Reference proteome</keyword>
<evidence type="ECO:0000259" key="10">
    <source>
        <dbReference type="PROSITE" id="PS50884"/>
    </source>
</evidence>
<dbReference type="PANTHER" id="PTHR31089:SF47">
    <property type="entry name" value="DOF-TYPE DOMAIN-CONTAINING PROTEIN"/>
    <property type="match status" value="1"/>
</dbReference>
<keyword evidence="5 8" id="KW-0238">DNA-binding</keyword>
<dbReference type="Proteomes" id="UP000091857">
    <property type="component" value="Chromosome 9"/>
</dbReference>
<dbReference type="GO" id="GO:0008270">
    <property type="term" value="F:zinc ion binding"/>
    <property type="evidence" value="ECO:0007669"/>
    <property type="project" value="UniProtKB-KW"/>
</dbReference>
<evidence type="ECO:0000256" key="8">
    <source>
        <dbReference type="PROSITE-ProRule" id="PRU00071"/>
    </source>
</evidence>
<dbReference type="OrthoDB" id="1927254at2759"/>
<feature type="region of interest" description="Disordered" evidence="9">
    <location>
        <begin position="240"/>
        <end position="259"/>
    </location>
</feature>
<dbReference type="GO" id="GO:0003677">
    <property type="term" value="F:DNA binding"/>
    <property type="evidence" value="ECO:0000318"/>
    <property type="project" value="GO_Central"/>
</dbReference>
<protein>
    <recommendedName>
        <fullName evidence="10">Dof-type domain-containing protein</fullName>
    </recommendedName>
</protein>
<keyword evidence="3" id="KW-0862">Zinc</keyword>
<dbReference type="InterPro" id="IPR003851">
    <property type="entry name" value="Znf_Dof"/>
</dbReference>
<keyword evidence="1" id="KW-0479">Metal-binding</keyword>
<keyword evidence="6" id="KW-0804">Transcription</keyword>
<sequence length="500" mass="54294">MNGSDMPLSKDPAFKLFGRKIPVPDTQIPAKPPSQNSCSEITKGETDRLNEDNSGEPDKSAVSGQGKEENQTPVHETQGTSKPEEDQVETNSVDQEKVFKKPDKIIPCPRCNSLDTKFCYFNNYNVNQPRHFCKNCQRYWTAGGTMRNVPIGAGRRKNKHLASQYRQLLVSSEGVPITRVDNSDSANHQLVSSVESATTLRPSTTGNGMVLKFGSEAPLCESMETVLNLEDQKKYAEMSSVNSRDNIEEPSSCGSSMTASSCRINELPETVAQKELVGLPGSPNELTVPQPLQCYPVPPWVCPWNPGWNNATSMAAAHHSVGHPSMPNSISSSQVQWCPTPVLAIPGFCPPNVPLQFVPASYWGCMPVWDAGTRNTSLGESNGCSSPSSSTTTSCCSGNGSPNLGKHSRDSNLMDEEKPENCILVPKTLRIDDPNEAAKSPLWTTLGLKLDQKSPVPKGTIFKPFENKAEGKEGNVSDSSHILEANPAALSRSHTFQESS</sequence>
<evidence type="ECO:0000256" key="3">
    <source>
        <dbReference type="ARBA" id="ARBA00022833"/>
    </source>
</evidence>
<dbReference type="AlphaFoldDB" id="A0A2C9VAS0"/>
<name>A0A2C9VAS0_MANES</name>
<evidence type="ECO:0000256" key="1">
    <source>
        <dbReference type="ARBA" id="ARBA00022723"/>
    </source>
</evidence>
<accession>A0A2C9VAS0</accession>
<evidence type="ECO:0000256" key="6">
    <source>
        <dbReference type="ARBA" id="ARBA00023163"/>
    </source>
</evidence>
<dbReference type="Pfam" id="PF02701">
    <property type="entry name" value="Zn_ribbon_Dof"/>
    <property type="match status" value="1"/>
</dbReference>
<dbReference type="STRING" id="3983.A0A2C9VAS0"/>
<dbReference type="PROSITE" id="PS50884">
    <property type="entry name" value="ZF_DOF_2"/>
    <property type="match status" value="1"/>
</dbReference>
<dbReference type="OMA" id="HPPQCYP"/>
<evidence type="ECO:0000256" key="7">
    <source>
        <dbReference type="ARBA" id="ARBA00023242"/>
    </source>
</evidence>
<organism evidence="11 12">
    <name type="scientific">Manihot esculenta</name>
    <name type="common">Cassava</name>
    <name type="synonym">Jatropha manihot</name>
    <dbReference type="NCBI Taxonomy" id="3983"/>
    <lineage>
        <taxon>Eukaryota</taxon>
        <taxon>Viridiplantae</taxon>
        <taxon>Streptophyta</taxon>
        <taxon>Embryophyta</taxon>
        <taxon>Tracheophyta</taxon>
        <taxon>Spermatophyta</taxon>
        <taxon>Magnoliopsida</taxon>
        <taxon>eudicotyledons</taxon>
        <taxon>Gunneridae</taxon>
        <taxon>Pentapetalae</taxon>
        <taxon>rosids</taxon>
        <taxon>fabids</taxon>
        <taxon>Malpighiales</taxon>
        <taxon>Euphorbiaceae</taxon>
        <taxon>Crotonoideae</taxon>
        <taxon>Manihoteae</taxon>
        <taxon>Manihot</taxon>
    </lineage>
</organism>
<dbReference type="InterPro" id="IPR045174">
    <property type="entry name" value="Dof"/>
</dbReference>
<gene>
    <name evidence="11" type="ORF">MANES_09G136300v8</name>
</gene>
<dbReference type="GO" id="GO:0003700">
    <property type="term" value="F:DNA-binding transcription factor activity"/>
    <property type="evidence" value="ECO:0000318"/>
    <property type="project" value="GO_Central"/>
</dbReference>
<feature type="compositionally biased region" description="Basic and acidic residues" evidence="9">
    <location>
        <begin position="407"/>
        <end position="419"/>
    </location>
</feature>
<dbReference type="Gramene" id="Manes.09G136300.1.v8.1">
    <property type="protein sequence ID" value="Manes.09G136300.1.v8.1.CDS"/>
    <property type="gene ID" value="Manes.09G136300.v8.1"/>
</dbReference>
<dbReference type="GO" id="GO:0005634">
    <property type="term" value="C:nucleus"/>
    <property type="evidence" value="ECO:0007669"/>
    <property type="project" value="UniProtKB-SubCell"/>
</dbReference>
<keyword evidence="7 8" id="KW-0539">Nucleus</keyword>
<dbReference type="PROSITE" id="PS01361">
    <property type="entry name" value="ZF_DOF_1"/>
    <property type="match status" value="1"/>
</dbReference>
<keyword evidence="2 8" id="KW-0863">Zinc-finger</keyword>
<proteinExistence type="predicted"/>
<feature type="region of interest" description="Disordered" evidence="9">
    <location>
        <begin position="379"/>
        <end position="419"/>
    </location>
</feature>
<reference evidence="12" key="1">
    <citation type="journal article" date="2016" name="Nat. Biotechnol.">
        <title>Sequencing wild and cultivated cassava and related species reveals extensive interspecific hybridization and genetic diversity.</title>
        <authorList>
            <person name="Bredeson J.V."/>
            <person name="Lyons J.B."/>
            <person name="Prochnik S.E."/>
            <person name="Wu G.A."/>
            <person name="Ha C.M."/>
            <person name="Edsinger-Gonzales E."/>
            <person name="Grimwood J."/>
            <person name="Schmutz J."/>
            <person name="Rabbi I.Y."/>
            <person name="Egesi C."/>
            <person name="Nauluvula P."/>
            <person name="Lebot V."/>
            <person name="Ndunguru J."/>
            <person name="Mkamilo G."/>
            <person name="Bart R.S."/>
            <person name="Setter T.L."/>
            <person name="Gleadow R.M."/>
            <person name="Kulakow P."/>
            <person name="Ferguson M.E."/>
            <person name="Rounsley S."/>
            <person name="Rokhsar D.S."/>
        </authorList>
    </citation>
    <scope>NUCLEOTIDE SEQUENCE [LARGE SCALE GENOMIC DNA]</scope>
    <source>
        <strain evidence="12">cv. AM560-2</strain>
    </source>
</reference>
<feature type="region of interest" description="Disordered" evidence="9">
    <location>
        <begin position="456"/>
        <end position="500"/>
    </location>
</feature>
<evidence type="ECO:0000256" key="9">
    <source>
        <dbReference type="SAM" id="MobiDB-lite"/>
    </source>
</evidence>
<evidence type="ECO:0000256" key="5">
    <source>
        <dbReference type="ARBA" id="ARBA00023125"/>
    </source>
</evidence>
<dbReference type="EMBL" id="CM004395">
    <property type="protein sequence ID" value="OAY41876.1"/>
    <property type="molecule type" value="Genomic_DNA"/>
</dbReference>
<feature type="region of interest" description="Disordered" evidence="9">
    <location>
        <begin position="1"/>
        <end position="96"/>
    </location>
</feature>
<feature type="domain" description="Dof-type" evidence="10">
    <location>
        <begin position="106"/>
        <end position="160"/>
    </location>
</feature>
<evidence type="ECO:0000256" key="4">
    <source>
        <dbReference type="ARBA" id="ARBA00023015"/>
    </source>
</evidence>
<evidence type="ECO:0000256" key="2">
    <source>
        <dbReference type="ARBA" id="ARBA00022771"/>
    </source>
</evidence>